<sequence>MLKGTIIDCLGPERSAAVASRGKWCGCLSGTSHGNHDVTMRIVIAVQILVTIIVCPKSCALKKAGCKNQVFEEYRQLRDKRFFAKSSEDKGTGQNEFIIPYNGEIIISIPELQIRIQGKW</sequence>
<reference evidence="1 2" key="1">
    <citation type="submission" date="2022-05" db="EMBL/GenBank/DDBJ databases">
        <title>Chromosome-level reference genomes for two strains of Caenorhabditis briggsae: an improved platform for comparative genomics.</title>
        <authorList>
            <person name="Stevens L."/>
            <person name="Andersen E.C."/>
        </authorList>
    </citation>
    <scope>NUCLEOTIDE SEQUENCE [LARGE SCALE GENOMIC DNA]</scope>
    <source>
        <strain evidence="1">QX1410_ONT</strain>
        <tissue evidence="1">Whole-organism</tissue>
    </source>
</reference>
<gene>
    <name evidence="1" type="ORF">L3Y34_005432</name>
</gene>
<organism evidence="1 2">
    <name type="scientific">Caenorhabditis briggsae</name>
    <dbReference type="NCBI Taxonomy" id="6238"/>
    <lineage>
        <taxon>Eukaryota</taxon>
        <taxon>Metazoa</taxon>
        <taxon>Ecdysozoa</taxon>
        <taxon>Nematoda</taxon>
        <taxon>Chromadorea</taxon>
        <taxon>Rhabditida</taxon>
        <taxon>Rhabditina</taxon>
        <taxon>Rhabditomorpha</taxon>
        <taxon>Rhabditoidea</taxon>
        <taxon>Rhabditidae</taxon>
        <taxon>Peloderinae</taxon>
        <taxon>Caenorhabditis</taxon>
    </lineage>
</organism>
<dbReference type="EMBL" id="CP090894">
    <property type="protein sequence ID" value="ULT97601.1"/>
    <property type="molecule type" value="Genomic_DNA"/>
</dbReference>
<dbReference type="InterPro" id="IPR046341">
    <property type="entry name" value="SET_dom_sf"/>
</dbReference>
<proteinExistence type="predicted"/>
<protein>
    <submittedName>
        <fullName evidence="1">Uncharacterized protein</fullName>
    </submittedName>
</protein>
<name>A0AAE9AEP3_CAEBR</name>
<dbReference type="SUPFAM" id="SSF82199">
    <property type="entry name" value="SET domain"/>
    <property type="match status" value="1"/>
</dbReference>
<evidence type="ECO:0000313" key="2">
    <source>
        <dbReference type="Proteomes" id="UP000827892"/>
    </source>
</evidence>
<evidence type="ECO:0000313" key="1">
    <source>
        <dbReference type="EMBL" id="ULT97601.1"/>
    </source>
</evidence>
<accession>A0AAE9AEP3</accession>
<dbReference type="AlphaFoldDB" id="A0AAE9AEP3"/>
<dbReference type="Proteomes" id="UP000827892">
    <property type="component" value="Chromosome IV"/>
</dbReference>